<sequence>MLCEVLRLDYFVSDLIPVFVNKCSVNNTKMIISPLINLVLDSMPSVTRMQKPIPSASSEASGKYLSAKRNGVKQQI</sequence>
<gene>
    <name evidence="2" type="ordered locus">Hlac_3342</name>
</gene>
<dbReference type="HOGENOM" id="CLU_2645756_0_0_2"/>
<dbReference type="KEGG" id="hla:Hlac_3342"/>
<reference evidence="2 3" key="1">
    <citation type="journal article" date="2016" name="Stand. Genomic Sci.">
        <title>Complete genome sequence of the Antarctic Halorubrum lacusprofundi type strain ACAM 34.</title>
        <authorList>
            <person name="Anderson I.J."/>
            <person name="DasSarma P."/>
            <person name="Lucas S."/>
            <person name="Copeland A."/>
            <person name="Lapidus A."/>
            <person name="Del Rio T.G."/>
            <person name="Tice H."/>
            <person name="Dalin E."/>
            <person name="Bruce D.C."/>
            <person name="Goodwin L."/>
            <person name="Pitluck S."/>
            <person name="Sims D."/>
            <person name="Brettin T.S."/>
            <person name="Detter J.C."/>
            <person name="Han C.S."/>
            <person name="Larimer F."/>
            <person name="Hauser L."/>
            <person name="Land M."/>
            <person name="Ivanova N."/>
            <person name="Richardson P."/>
            <person name="Cavicchioli R."/>
            <person name="DasSarma S."/>
            <person name="Woese C.R."/>
            <person name="Kyrpides N.C."/>
        </authorList>
    </citation>
    <scope>NUCLEOTIDE SEQUENCE [LARGE SCALE GENOMIC DNA]</scope>
    <source>
        <strain evidence="3">ATCC 49239 / DSM 5036 / JCM 8891 / ACAM 34</strain>
    </source>
</reference>
<proteinExistence type="predicted"/>
<dbReference type="AlphaFoldDB" id="B9LWM2"/>
<organism evidence="2 3">
    <name type="scientific">Halorubrum lacusprofundi (strain ATCC 49239 / DSM 5036 / JCM 8891 / ACAM 34)</name>
    <dbReference type="NCBI Taxonomy" id="416348"/>
    <lineage>
        <taxon>Archaea</taxon>
        <taxon>Methanobacteriati</taxon>
        <taxon>Methanobacteriota</taxon>
        <taxon>Stenosarchaea group</taxon>
        <taxon>Halobacteria</taxon>
        <taxon>Halobacteriales</taxon>
        <taxon>Haloferacaceae</taxon>
        <taxon>Halorubrum</taxon>
    </lineage>
</organism>
<dbReference type="EMBL" id="CP001367">
    <property type="protein sequence ID" value="ACM58863.1"/>
    <property type="molecule type" value="Genomic_DNA"/>
</dbReference>
<keyword evidence="2" id="KW-0614">Plasmid</keyword>
<geneLocation type="plasmid" evidence="2 3">
    <name>pHLAC01</name>
</geneLocation>
<name>B9LWM2_HALLT</name>
<accession>B9LWM2</accession>
<dbReference type="Proteomes" id="UP000000740">
    <property type="component" value="Plasmid pHLAC01"/>
</dbReference>
<keyword evidence="3" id="KW-1185">Reference proteome</keyword>
<evidence type="ECO:0000313" key="2">
    <source>
        <dbReference type="EMBL" id="ACM58863.1"/>
    </source>
</evidence>
<feature type="region of interest" description="Disordered" evidence="1">
    <location>
        <begin position="50"/>
        <end position="76"/>
    </location>
</feature>
<evidence type="ECO:0000313" key="3">
    <source>
        <dbReference type="Proteomes" id="UP000000740"/>
    </source>
</evidence>
<protein>
    <submittedName>
        <fullName evidence="2">Uncharacterized protein</fullName>
    </submittedName>
</protein>
<evidence type="ECO:0000256" key="1">
    <source>
        <dbReference type="SAM" id="MobiDB-lite"/>
    </source>
</evidence>